<organism evidence="1 2">
    <name type="scientific">Staphylococcus simiae CCM 7213 = CCUG 51256</name>
    <dbReference type="NCBI Taxonomy" id="911238"/>
    <lineage>
        <taxon>Bacteria</taxon>
        <taxon>Bacillati</taxon>
        <taxon>Bacillota</taxon>
        <taxon>Bacilli</taxon>
        <taxon>Bacillales</taxon>
        <taxon>Staphylococcaceae</taxon>
        <taxon>Staphylococcus</taxon>
    </lineage>
</organism>
<evidence type="ECO:0008006" key="3">
    <source>
        <dbReference type="Google" id="ProtNLM"/>
    </source>
</evidence>
<protein>
    <recommendedName>
        <fullName evidence="3">Holin-like toxin</fullName>
    </recommendedName>
</protein>
<evidence type="ECO:0000313" key="2">
    <source>
        <dbReference type="Proteomes" id="UP000005413"/>
    </source>
</evidence>
<dbReference type="Proteomes" id="UP000005413">
    <property type="component" value="Unassembled WGS sequence"/>
</dbReference>
<dbReference type="EMBL" id="AEUN01000410">
    <property type="protein sequence ID" value="EHJ07941.1"/>
    <property type="molecule type" value="Genomic_DNA"/>
</dbReference>
<gene>
    <name evidence="1" type="ORF">SS7213T_06616</name>
</gene>
<keyword evidence="2" id="KW-1185">Reference proteome</keyword>
<accession>G5JIN5</accession>
<reference evidence="1 2" key="1">
    <citation type="journal article" date="2012" name="BMC Genomics">
        <title>Comparative genomic analysis of the genus Staphylococcus including Staphylococcus aureus and its newly described sister species Staphylococcus simiae.</title>
        <authorList>
            <person name="Suzuki H."/>
            <person name="Lefebure T."/>
            <person name="Pavinski Bitar P."/>
            <person name="Stanhope M.J."/>
        </authorList>
    </citation>
    <scope>NUCLEOTIDE SEQUENCE [LARGE SCALE GENOMIC DNA]</scope>
    <source>
        <strain evidence="1 2">CCM 7213</strain>
    </source>
</reference>
<proteinExistence type="predicted"/>
<comment type="caution">
    <text evidence="1">The sequence shown here is derived from an EMBL/GenBank/DDBJ whole genome shotgun (WGS) entry which is preliminary data.</text>
</comment>
<dbReference type="AlphaFoldDB" id="G5JIN5"/>
<sequence length="30" mass="3398">MLESLKNITEIAFYIMSVIAIVKTLQKGDK</sequence>
<evidence type="ECO:0000313" key="1">
    <source>
        <dbReference type="EMBL" id="EHJ07941.1"/>
    </source>
</evidence>
<name>G5JIN5_9STAP</name>